<evidence type="ECO:0000313" key="17">
    <source>
        <dbReference type="Proteomes" id="UP000324585"/>
    </source>
</evidence>
<dbReference type="AlphaFoldDB" id="A0A5J4Z874"/>
<keyword evidence="7" id="KW-0597">Phosphoprotein</keyword>
<evidence type="ECO:0000256" key="7">
    <source>
        <dbReference type="ARBA" id="ARBA00022553"/>
    </source>
</evidence>
<reference evidence="17" key="1">
    <citation type="journal article" date="2019" name="Nat. Commun.">
        <title>Expansion of phycobilisome linker gene families in mesophilic red algae.</title>
        <authorList>
            <person name="Lee J."/>
            <person name="Kim D."/>
            <person name="Bhattacharya D."/>
            <person name="Yoon H.S."/>
        </authorList>
    </citation>
    <scope>NUCLEOTIDE SEQUENCE [LARGE SCALE GENOMIC DNA]</scope>
    <source>
        <strain evidence="17">CCMP 1328</strain>
    </source>
</reference>
<evidence type="ECO:0000259" key="15">
    <source>
        <dbReference type="PROSITE" id="PS50075"/>
    </source>
</evidence>
<protein>
    <recommendedName>
        <fullName evidence="14">Acyl carrier protein</fullName>
    </recommendedName>
</protein>
<keyword evidence="13 14" id="KW-0275">Fatty acid biosynthesis</keyword>
<dbReference type="InterPro" id="IPR009081">
    <property type="entry name" value="PP-bd_ACP"/>
</dbReference>
<dbReference type="GO" id="GO:0000036">
    <property type="term" value="F:acyl carrier activity"/>
    <property type="evidence" value="ECO:0007669"/>
    <property type="project" value="TreeGrafter"/>
</dbReference>
<dbReference type="GO" id="GO:0000035">
    <property type="term" value="F:acyl binding"/>
    <property type="evidence" value="ECO:0007669"/>
    <property type="project" value="TreeGrafter"/>
</dbReference>
<evidence type="ECO:0000256" key="1">
    <source>
        <dbReference type="ARBA" id="ARBA00004173"/>
    </source>
</evidence>
<evidence type="ECO:0000313" key="16">
    <source>
        <dbReference type="EMBL" id="KAA8499300.1"/>
    </source>
</evidence>
<dbReference type="FunFam" id="1.10.1200.10:FF:000003">
    <property type="entry name" value="Acyl carrier protein"/>
    <property type="match status" value="1"/>
</dbReference>
<comment type="caution">
    <text evidence="16">The sequence shown here is derived from an EMBL/GenBank/DDBJ whole genome shotgun (WGS) entry which is preliminary data.</text>
</comment>
<keyword evidence="5 14" id="KW-0596">Phosphopantetheine</keyword>
<dbReference type="OrthoDB" id="448946at2759"/>
<proteinExistence type="inferred from homology"/>
<dbReference type="PROSITE" id="PS50075">
    <property type="entry name" value="CARRIER"/>
    <property type="match status" value="1"/>
</dbReference>
<comment type="subcellular location">
    <subcellularLocation>
        <location evidence="1">Mitochondrion</location>
    </subcellularLocation>
</comment>
<keyword evidence="4" id="KW-0813">Transport</keyword>
<evidence type="ECO:0000256" key="6">
    <source>
        <dbReference type="ARBA" id="ARBA00022516"/>
    </source>
</evidence>
<accession>A0A5J4Z874</accession>
<dbReference type="NCBIfam" id="NF002148">
    <property type="entry name" value="PRK00982.1-2"/>
    <property type="match status" value="1"/>
</dbReference>
<keyword evidence="17" id="KW-1185">Reference proteome</keyword>
<dbReference type="PANTHER" id="PTHR20863:SF28">
    <property type="entry name" value="ACYL CARRIER PROTEIN, MITOCHONDRIAL"/>
    <property type="match status" value="1"/>
</dbReference>
<keyword evidence="6 14" id="KW-0444">Lipid biosynthesis</keyword>
<dbReference type="SUPFAM" id="SSF47336">
    <property type="entry name" value="ACP-like"/>
    <property type="match status" value="1"/>
</dbReference>
<dbReference type="Pfam" id="PF00550">
    <property type="entry name" value="PP-binding"/>
    <property type="match status" value="1"/>
</dbReference>
<dbReference type="Gene3D" id="1.10.1200.10">
    <property type="entry name" value="ACP-like"/>
    <property type="match status" value="1"/>
</dbReference>
<evidence type="ECO:0000256" key="13">
    <source>
        <dbReference type="ARBA" id="ARBA00023160"/>
    </source>
</evidence>
<sequence>MSSARVFSLGFFKPAAYRGLQQMGMRNRQMAVSATGFSRDANAGSPSSPGMSLEDRVFEVVKKFEKVDAAKVTETARFTDDLALDSLDTVELVMGFEDEFKLEIPDEDADKIMTVQDAIDYLKTRSSEIV</sequence>
<keyword evidence="10" id="KW-0249">Electron transport</keyword>
<comment type="pathway">
    <text evidence="2">Lipid metabolism; fatty acid biosynthesis.</text>
</comment>
<dbReference type="NCBIfam" id="TIGR00517">
    <property type="entry name" value="acyl_carrier"/>
    <property type="match status" value="1"/>
</dbReference>
<feature type="domain" description="Carrier" evidence="15">
    <location>
        <begin position="51"/>
        <end position="126"/>
    </location>
</feature>
<comment type="similarity">
    <text evidence="3">Belongs to the acyl carrier protein (ACP) family.</text>
</comment>
<keyword evidence="8" id="KW-0276">Fatty acid metabolism</keyword>
<organism evidence="16 17">
    <name type="scientific">Porphyridium purpureum</name>
    <name type="common">Red alga</name>
    <name type="synonym">Porphyridium cruentum</name>
    <dbReference type="NCBI Taxonomy" id="35688"/>
    <lineage>
        <taxon>Eukaryota</taxon>
        <taxon>Rhodophyta</taxon>
        <taxon>Bangiophyceae</taxon>
        <taxon>Porphyridiales</taxon>
        <taxon>Porphyridiaceae</taxon>
        <taxon>Porphyridium</taxon>
    </lineage>
</organism>
<comment type="function">
    <text evidence="14">Carrier of the growing fatty acid chain in fatty acid biosynthesis.</text>
</comment>
<keyword evidence="11" id="KW-0443">Lipid metabolism</keyword>
<evidence type="ECO:0000256" key="3">
    <source>
        <dbReference type="ARBA" id="ARBA00010930"/>
    </source>
</evidence>
<dbReference type="Proteomes" id="UP000324585">
    <property type="component" value="Unassembled WGS sequence"/>
</dbReference>
<dbReference type="GO" id="GO:0005739">
    <property type="term" value="C:mitochondrion"/>
    <property type="evidence" value="ECO:0007669"/>
    <property type="project" value="UniProtKB-SubCell"/>
</dbReference>
<evidence type="ECO:0000256" key="2">
    <source>
        <dbReference type="ARBA" id="ARBA00005194"/>
    </source>
</evidence>
<name>A0A5J4Z874_PORPP</name>
<dbReference type="HAMAP" id="MF_01217">
    <property type="entry name" value="Acyl_carrier"/>
    <property type="match status" value="1"/>
</dbReference>
<evidence type="ECO:0000256" key="12">
    <source>
        <dbReference type="ARBA" id="ARBA00023128"/>
    </source>
</evidence>
<evidence type="ECO:0000256" key="9">
    <source>
        <dbReference type="ARBA" id="ARBA00022946"/>
    </source>
</evidence>
<dbReference type="PANTHER" id="PTHR20863">
    <property type="entry name" value="ACYL CARRIER PROTEIN"/>
    <property type="match status" value="1"/>
</dbReference>
<gene>
    <name evidence="16" type="ORF">FVE85_6885</name>
</gene>
<evidence type="ECO:0000256" key="10">
    <source>
        <dbReference type="ARBA" id="ARBA00022982"/>
    </source>
</evidence>
<keyword evidence="9" id="KW-0809">Transit peptide</keyword>
<evidence type="ECO:0000256" key="8">
    <source>
        <dbReference type="ARBA" id="ARBA00022832"/>
    </source>
</evidence>
<evidence type="ECO:0000256" key="5">
    <source>
        <dbReference type="ARBA" id="ARBA00022450"/>
    </source>
</evidence>
<dbReference type="EMBL" id="VRMN01000001">
    <property type="protein sequence ID" value="KAA8499300.1"/>
    <property type="molecule type" value="Genomic_DNA"/>
</dbReference>
<dbReference type="InterPro" id="IPR036736">
    <property type="entry name" value="ACP-like_sf"/>
</dbReference>
<evidence type="ECO:0000256" key="4">
    <source>
        <dbReference type="ARBA" id="ARBA00022448"/>
    </source>
</evidence>
<evidence type="ECO:0000256" key="11">
    <source>
        <dbReference type="ARBA" id="ARBA00023098"/>
    </source>
</evidence>
<dbReference type="InterPro" id="IPR003231">
    <property type="entry name" value="ACP"/>
</dbReference>
<evidence type="ECO:0000256" key="14">
    <source>
        <dbReference type="RuleBase" id="RU000722"/>
    </source>
</evidence>
<keyword evidence="12" id="KW-0496">Mitochondrion</keyword>